<dbReference type="Proteomes" id="UP000256409">
    <property type="component" value="Unassembled WGS sequence"/>
</dbReference>
<evidence type="ECO:0000313" key="3">
    <source>
        <dbReference type="EMBL" id="PWZ75607.1"/>
    </source>
</evidence>
<reference evidence="2 7" key="4">
    <citation type="submission" date="2018-11" db="EMBL/GenBank/DDBJ databases">
        <authorList>
            <consortium name="Veterinary Laboratory Investigation and Response Network"/>
        </authorList>
    </citation>
    <scope>NUCLEOTIDE SEQUENCE [LARGE SCALE GENOMIC DNA]</scope>
    <source>
        <strain evidence="2 7">SPSE-18-VL-LA-PA-Ryan-0021</strain>
    </source>
</reference>
<dbReference type="NCBIfam" id="TIGR03561">
    <property type="entry name" value="organ_hyd_perox"/>
    <property type="match status" value="1"/>
</dbReference>
<gene>
    <name evidence="3" type="ORF">DD902_04900</name>
    <name evidence="4" type="ORF">DV961_07185</name>
    <name evidence="2" type="ORF">EGV54_06530</name>
</gene>
<dbReference type="PANTHER" id="PTHR33797:SF2">
    <property type="entry name" value="ORGANIC HYDROPEROXIDE RESISTANCE PROTEIN-LIKE"/>
    <property type="match status" value="1"/>
</dbReference>
<dbReference type="eggNOG" id="COG1764">
    <property type="taxonomic scope" value="Bacteria"/>
</dbReference>
<dbReference type="GO" id="GO:0006979">
    <property type="term" value="P:response to oxidative stress"/>
    <property type="evidence" value="ECO:0007669"/>
    <property type="project" value="InterPro"/>
</dbReference>
<dbReference type="AlphaFoldDB" id="A0A1B1P2R7"/>
<dbReference type="Proteomes" id="UP000246800">
    <property type="component" value="Unassembled WGS sequence"/>
</dbReference>
<evidence type="ECO:0000313" key="6">
    <source>
        <dbReference type="Proteomes" id="UP000256409"/>
    </source>
</evidence>
<evidence type="ECO:0000313" key="4">
    <source>
        <dbReference type="EMBL" id="REA81626.1"/>
    </source>
</evidence>
<dbReference type="Gene3D" id="2.20.25.10">
    <property type="match status" value="1"/>
</dbReference>
<dbReference type="SUPFAM" id="SSF82784">
    <property type="entry name" value="OsmC-like"/>
    <property type="match status" value="1"/>
</dbReference>
<dbReference type="Pfam" id="PF02566">
    <property type="entry name" value="OsmC"/>
    <property type="match status" value="1"/>
</dbReference>
<dbReference type="InterPro" id="IPR015946">
    <property type="entry name" value="KH_dom-like_a/b"/>
</dbReference>
<dbReference type="EMBL" id="AAXKXX010000007">
    <property type="protein sequence ID" value="EGQ4384748.1"/>
    <property type="molecule type" value="Genomic_DNA"/>
</dbReference>
<keyword evidence="7" id="KW-1185">Reference proteome</keyword>
<reference evidence="3 5" key="1">
    <citation type="journal article" date="2018" name="Vet. Microbiol.">
        <title>Clonal diversity and geographic distribution of methicillin-resistant Staphylococcus pseudintermedius from Australian animals: Discovery of novel sequence types.</title>
        <authorList>
            <person name="Worthing K.A."/>
            <person name="Abraham S."/>
            <person name="Coombs G.W."/>
            <person name="Pang S."/>
            <person name="Saputra S."/>
            <person name="Jordan D."/>
            <person name="Trott D.J."/>
            <person name="Norris J.M."/>
        </authorList>
    </citation>
    <scope>NUCLEOTIDE SEQUENCE [LARGE SCALE GENOMIC DNA]</scope>
    <source>
        <strain evidence="3 5">ST525 1</strain>
    </source>
</reference>
<evidence type="ECO:0000313" key="7">
    <source>
        <dbReference type="Proteomes" id="UP000600220"/>
    </source>
</evidence>
<sequence length="140" mass="15483">MMGIIYQTTATNTGGRKGHVQTDDNKLEFRLAPPDNAKEDETNPEQLFATGYASCFNGAFDLILKRNGFRKAEPVVDLTVKLMDDPNSESPMLGVDIQAKVKNMSQEDAEKCLEEAHAFCPYSKATNGNIEFSMNVTVED</sequence>
<organism evidence="4 6">
    <name type="scientific">Staphylococcus pseudintermedius</name>
    <dbReference type="NCBI Taxonomy" id="283734"/>
    <lineage>
        <taxon>Bacteria</taxon>
        <taxon>Bacillati</taxon>
        <taxon>Bacillota</taxon>
        <taxon>Bacilli</taxon>
        <taxon>Bacillales</taxon>
        <taxon>Staphylococcaceae</taxon>
        <taxon>Staphylococcus</taxon>
        <taxon>Staphylococcus intermedius group</taxon>
    </lineage>
</organism>
<dbReference type="OrthoDB" id="9797508at2"/>
<reference evidence="6" key="3">
    <citation type="journal article" date="2018" name="Vet. Microbiol.">
        <title>Molecular epidemiology of methicillin-resistant staphylococci amongst veterinary personnel, personnel-owned pets, patients and the hospital environment of two companion animal veterinary hospitals.</title>
        <authorList>
            <person name="Worthing K.A."/>
            <person name="Brown J."/>
            <person name="Gerber L."/>
            <person name="Abraham S."/>
            <person name="Trott D."/>
            <person name="Norris J.M."/>
        </authorList>
    </citation>
    <scope>NUCLEOTIDE SEQUENCE [LARGE SCALE GENOMIC DNA]</scope>
    <source>
        <strain evidence="6">ST496-2</strain>
    </source>
</reference>
<dbReference type="EMBL" id="QQPC01000040">
    <property type="protein sequence ID" value="REA81626.1"/>
    <property type="molecule type" value="Genomic_DNA"/>
</dbReference>
<dbReference type="InterPro" id="IPR003718">
    <property type="entry name" value="OsmC/Ohr_fam"/>
</dbReference>
<reference evidence="4" key="2">
    <citation type="journal article" date="2018" name="Vet. Microbiol.">
        <title>Methicillin-resistant staphylococci amongst veterinary personnel, personnel-owned pets, patients and the hospital environment of two small animal veterinary hospitals.</title>
        <authorList>
            <person name="Worthing K.A."/>
            <person name="Brown J."/>
            <person name="Gerber L."/>
            <person name="Abraham S."/>
            <person name="Trott D."/>
            <person name="Norris J.M."/>
        </authorList>
    </citation>
    <scope>NUCLEOTIDE SEQUENCE</scope>
    <source>
        <strain evidence="4">ST496-2</strain>
    </source>
</reference>
<dbReference type="Proteomes" id="UP000600220">
    <property type="component" value="Unassembled WGS sequence"/>
</dbReference>
<dbReference type="OMA" id="SACFSNA"/>
<accession>A0A1B1P2R7</accession>
<dbReference type="PANTHER" id="PTHR33797">
    <property type="entry name" value="ORGANIC HYDROPEROXIDE RESISTANCE PROTEIN-LIKE"/>
    <property type="match status" value="1"/>
</dbReference>
<evidence type="ECO:0000256" key="1">
    <source>
        <dbReference type="ARBA" id="ARBA00007378"/>
    </source>
</evidence>
<proteinExistence type="inferred from homology"/>
<dbReference type="InterPro" id="IPR019953">
    <property type="entry name" value="OHR"/>
</dbReference>
<evidence type="ECO:0000313" key="5">
    <source>
        <dbReference type="Proteomes" id="UP000246800"/>
    </source>
</evidence>
<dbReference type="EMBL" id="QEIT01000024">
    <property type="protein sequence ID" value="PWZ75607.1"/>
    <property type="molecule type" value="Genomic_DNA"/>
</dbReference>
<evidence type="ECO:0000313" key="2">
    <source>
        <dbReference type="EMBL" id="EGQ4384748.1"/>
    </source>
</evidence>
<name>A0A1B1P2R7_STAPS</name>
<protein>
    <submittedName>
        <fullName evidence="4">Ohr family peroxiredoxin</fullName>
    </submittedName>
</protein>
<comment type="caution">
    <text evidence="4">The sequence shown here is derived from an EMBL/GenBank/DDBJ whole genome shotgun (WGS) entry which is preliminary data.</text>
</comment>
<dbReference type="InterPro" id="IPR036102">
    <property type="entry name" value="OsmC/Ohrsf"/>
</dbReference>
<dbReference type="Gene3D" id="3.30.300.20">
    <property type="match status" value="1"/>
</dbReference>
<comment type="similarity">
    <text evidence="1">Belongs to the OsmC/Ohr family.</text>
</comment>